<feature type="domain" description="ABC3 transporter permease C-terminal" evidence="7">
    <location>
        <begin position="571"/>
        <end position="693"/>
    </location>
</feature>
<protein>
    <submittedName>
        <fullName evidence="8">FtsX-like permease family protein</fullName>
    </submittedName>
</protein>
<feature type="transmembrane region" description="Helical" evidence="6">
    <location>
        <begin position="665"/>
        <end position="686"/>
    </location>
</feature>
<dbReference type="Proteomes" id="UP000322214">
    <property type="component" value="Chromosome"/>
</dbReference>
<evidence type="ECO:0000256" key="3">
    <source>
        <dbReference type="ARBA" id="ARBA00022692"/>
    </source>
</evidence>
<evidence type="ECO:0000259" key="7">
    <source>
        <dbReference type="Pfam" id="PF02687"/>
    </source>
</evidence>
<dbReference type="PANTHER" id="PTHR43738">
    <property type="entry name" value="ABC TRANSPORTER, MEMBRANE PROTEIN"/>
    <property type="match status" value="1"/>
</dbReference>
<dbReference type="EMBL" id="CP042912">
    <property type="protein sequence ID" value="QEG23901.1"/>
    <property type="molecule type" value="Genomic_DNA"/>
</dbReference>
<dbReference type="InterPro" id="IPR051125">
    <property type="entry name" value="ABC-4/HrtB_transporter"/>
</dbReference>
<dbReference type="PANTHER" id="PTHR43738:SF2">
    <property type="entry name" value="ABC TRANSPORTER PERMEASE"/>
    <property type="match status" value="1"/>
</dbReference>
<organism evidence="8 9">
    <name type="scientific">Mariniblastus fucicola</name>
    <dbReference type="NCBI Taxonomy" id="980251"/>
    <lineage>
        <taxon>Bacteria</taxon>
        <taxon>Pseudomonadati</taxon>
        <taxon>Planctomycetota</taxon>
        <taxon>Planctomycetia</taxon>
        <taxon>Pirellulales</taxon>
        <taxon>Pirellulaceae</taxon>
        <taxon>Mariniblastus</taxon>
    </lineage>
</organism>
<dbReference type="InterPro" id="IPR003838">
    <property type="entry name" value="ABC3_permease_C"/>
</dbReference>
<evidence type="ECO:0000256" key="1">
    <source>
        <dbReference type="ARBA" id="ARBA00004651"/>
    </source>
</evidence>
<evidence type="ECO:0000313" key="9">
    <source>
        <dbReference type="Proteomes" id="UP000322214"/>
    </source>
</evidence>
<dbReference type="OrthoDB" id="219657at2"/>
<keyword evidence="4 6" id="KW-1133">Transmembrane helix</keyword>
<dbReference type="KEGG" id="mff:MFFC18_38060"/>
<keyword evidence="9" id="KW-1185">Reference proteome</keyword>
<feature type="transmembrane region" description="Helical" evidence="6">
    <location>
        <begin position="716"/>
        <end position="738"/>
    </location>
</feature>
<evidence type="ECO:0000256" key="5">
    <source>
        <dbReference type="ARBA" id="ARBA00023136"/>
    </source>
</evidence>
<evidence type="ECO:0000256" key="6">
    <source>
        <dbReference type="SAM" id="Phobius"/>
    </source>
</evidence>
<reference evidence="8 9" key="1">
    <citation type="submission" date="2019-08" db="EMBL/GenBank/DDBJ databases">
        <title>Deep-cultivation of Planctomycetes and their phenomic and genomic characterization uncovers novel biology.</title>
        <authorList>
            <person name="Wiegand S."/>
            <person name="Jogler M."/>
            <person name="Boedeker C."/>
            <person name="Pinto D."/>
            <person name="Vollmers J."/>
            <person name="Rivas-Marin E."/>
            <person name="Kohn T."/>
            <person name="Peeters S.H."/>
            <person name="Heuer A."/>
            <person name="Rast P."/>
            <person name="Oberbeckmann S."/>
            <person name="Bunk B."/>
            <person name="Jeske O."/>
            <person name="Meyerdierks A."/>
            <person name="Storesund J.E."/>
            <person name="Kallscheuer N."/>
            <person name="Luecker S."/>
            <person name="Lage O.M."/>
            <person name="Pohl T."/>
            <person name="Merkel B.J."/>
            <person name="Hornburger P."/>
            <person name="Mueller R.-W."/>
            <person name="Bruemmer F."/>
            <person name="Labrenz M."/>
            <person name="Spormann A.M."/>
            <person name="Op den Camp H."/>
            <person name="Overmann J."/>
            <person name="Amann R."/>
            <person name="Jetten M.S.M."/>
            <person name="Mascher T."/>
            <person name="Medema M.H."/>
            <person name="Devos D.P."/>
            <person name="Kaster A.-K."/>
            <person name="Ovreas L."/>
            <person name="Rohde M."/>
            <person name="Galperin M.Y."/>
            <person name="Jogler C."/>
        </authorList>
    </citation>
    <scope>NUCLEOTIDE SEQUENCE [LARGE SCALE GENOMIC DNA]</scope>
    <source>
        <strain evidence="8 9">FC18</strain>
    </source>
</reference>
<sequence length="1167" mass="125953">MNSWHLAIQSFKHYLPVNLAIALGVAAATAVLTGALLVGDSMRTSLRDLTLDRLGETDDLLISRGFFDQSSMRPDNNQELAAFWDQSVPAILFNNGTVETQDSSQSGIQRAANVNVFGVPNEFWQLDTSGISVNELSGDTAIINRALADQLGIADSESASPVTLRIPKPTQLPAESALGAKRDLIESLVGIEVVQILPNEGLAGFSMHQSQLDSPNIFVPVQMLQDSLSRSALRHKSSSEQVNVSFLGRTDANRAAAADFQNVLRELPRTLEDEGISLKRVTQTFESDGQSATVFDYWTLSSEQLVLLPAVVSAIEETFPGAKPVFTYLANDIRKSDSESGIPFSMIAAIDIDDAFPLRDVDGQRIQPPSEDEIVINEWAANDIDVDVGDSLTIAWFDPETTHGKQTKQEATLVVSAIAALTEPYEAFEVRRRGEVVPAKFDTAPTLANDPNLTPEVPGVTDAESIENWDLPFETASKLRPSDDTYWENHRTTPKAFVSFATGQKLWSSRFGDVTSYRIPAKTERSEIQTRLLSAIAETKGASGFELITLRQNALTASSGSTPFDVLFLALSMFVIASGLILVSLLFRLTLQSRASEVGLLQAVGLPAKRVSGIWIREMLLVCILGAVLGILIGIGYAAAMIWGLKTWWVGAISKPIIDLHIGPVSILIGFVSGILICVGTIFWALRSLRRQSVRGMLAGRIDESASLPNRKSKKWMPVAIVSMLVLAVILSVLAINLSGDAQAGSFMGSGFCVLAAMLMFVYSMLERDGESNSATDLQQLALMSLRRNPLRSTLTIGLVAVASFLIAAVSSFRLTPTEQGTAGFDYVAQSSQPLFSNLSSADGQTELLDATLPPSTRVFGFRFKPGEDASCNNLYQSTQPRVLGATQDFIDSFNAEVPAFAWGGSVAESDAESANPWTMLNRSYDDGAIPVIIDKNTANYSLKIFAPGGDYVVHFDTGETVTFRVVGFLSNTILQGSLLVSEDSFVRAFPYLGGSRYFLIDSENETDSAQAVAVLEQQLGDEGFDARSAPRLLANFMSVQNTYLSTFQSLGALGLLLGTFGLAAVQIRNVLERKRELGLMRAVGFGKGRLAGMILIENGWLLGTGLVVGILAALCGTLPHYLFGDASVPWVALGGIFIAIFAIGIVASLLATRILSQMNLLDSLKA</sequence>
<dbReference type="GO" id="GO:0005886">
    <property type="term" value="C:plasma membrane"/>
    <property type="evidence" value="ECO:0007669"/>
    <property type="project" value="UniProtKB-SubCell"/>
</dbReference>
<feature type="transmembrane region" description="Helical" evidence="6">
    <location>
        <begin position="1100"/>
        <end position="1123"/>
    </location>
</feature>
<evidence type="ECO:0000256" key="2">
    <source>
        <dbReference type="ARBA" id="ARBA00022475"/>
    </source>
</evidence>
<feature type="transmembrane region" description="Helical" evidence="6">
    <location>
        <begin position="794"/>
        <end position="813"/>
    </location>
</feature>
<dbReference type="Pfam" id="PF02687">
    <property type="entry name" value="FtsX"/>
    <property type="match status" value="2"/>
</dbReference>
<proteinExistence type="predicted"/>
<feature type="transmembrane region" description="Helical" evidence="6">
    <location>
        <begin position="1129"/>
        <end position="1152"/>
    </location>
</feature>
<dbReference type="AlphaFoldDB" id="A0A5B9PMT5"/>
<feature type="transmembrane region" description="Helical" evidence="6">
    <location>
        <begin position="566"/>
        <end position="587"/>
    </location>
</feature>
<name>A0A5B9PMT5_9BACT</name>
<comment type="subcellular location">
    <subcellularLocation>
        <location evidence="1">Cell membrane</location>
        <topology evidence="1">Multi-pass membrane protein</topology>
    </subcellularLocation>
</comment>
<feature type="transmembrane region" description="Helical" evidence="6">
    <location>
        <begin position="619"/>
        <end position="645"/>
    </location>
</feature>
<feature type="transmembrane region" description="Helical" evidence="6">
    <location>
        <begin position="20"/>
        <end position="39"/>
    </location>
</feature>
<dbReference type="STRING" id="980251.GCA_001642875_00179"/>
<feature type="transmembrane region" description="Helical" evidence="6">
    <location>
        <begin position="1051"/>
        <end position="1072"/>
    </location>
</feature>
<keyword evidence="2" id="KW-1003">Cell membrane</keyword>
<keyword evidence="3 6" id="KW-0812">Transmembrane</keyword>
<keyword evidence="5 6" id="KW-0472">Membrane</keyword>
<feature type="domain" description="ABC3 transporter permease C-terminal" evidence="7">
    <location>
        <begin position="1052"/>
        <end position="1160"/>
    </location>
</feature>
<gene>
    <name evidence="8" type="ORF">MFFC18_38060</name>
</gene>
<feature type="transmembrane region" description="Helical" evidence="6">
    <location>
        <begin position="744"/>
        <end position="766"/>
    </location>
</feature>
<accession>A0A5B9PMT5</accession>
<evidence type="ECO:0000256" key="4">
    <source>
        <dbReference type="ARBA" id="ARBA00022989"/>
    </source>
</evidence>
<evidence type="ECO:0000313" key="8">
    <source>
        <dbReference type="EMBL" id="QEG23901.1"/>
    </source>
</evidence>
<dbReference type="RefSeq" id="WP_075082978.1">
    <property type="nucleotide sequence ID" value="NZ_CP042912.1"/>
</dbReference>